<evidence type="ECO:0000256" key="2">
    <source>
        <dbReference type="ARBA" id="ARBA00022448"/>
    </source>
</evidence>
<feature type="transmembrane region" description="Helical" evidence="7">
    <location>
        <begin position="57"/>
        <end position="74"/>
    </location>
</feature>
<feature type="transmembrane region" description="Helical" evidence="7">
    <location>
        <begin position="358"/>
        <end position="384"/>
    </location>
</feature>
<feature type="transmembrane region" description="Helical" evidence="7">
    <location>
        <begin position="201"/>
        <end position="221"/>
    </location>
</feature>
<evidence type="ECO:0000256" key="6">
    <source>
        <dbReference type="ARBA" id="ARBA00023136"/>
    </source>
</evidence>
<organism evidence="9 10">
    <name type="scientific">Jiangella alba</name>
    <dbReference type="NCBI Taxonomy" id="561176"/>
    <lineage>
        <taxon>Bacteria</taxon>
        <taxon>Bacillati</taxon>
        <taxon>Actinomycetota</taxon>
        <taxon>Actinomycetes</taxon>
        <taxon>Jiangellales</taxon>
        <taxon>Jiangellaceae</taxon>
        <taxon>Jiangella</taxon>
    </lineage>
</organism>
<dbReference type="InterPro" id="IPR011701">
    <property type="entry name" value="MFS"/>
</dbReference>
<feature type="transmembrane region" description="Helical" evidence="7">
    <location>
        <begin position="139"/>
        <end position="159"/>
    </location>
</feature>
<keyword evidence="10" id="KW-1185">Reference proteome</keyword>
<feature type="transmembrane region" description="Helical" evidence="7">
    <location>
        <begin position="165"/>
        <end position="189"/>
    </location>
</feature>
<keyword evidence="5 7" id="KW-1133">Transmembrane helix</keyword>
<keyword evidence="4 7" id="KW-0812">Transmembrane</keyword>
<dbReference type="Gene3D" id="1.20.1250.20">
    <property type="entry name" value="MFS general substrate transporter like domains"/>
    <property type="match status" value="1"/>
</dbReference>
<dbReference type="InterPro" id="IPR020846">
    <property type="entry name" value="MFS_dom"/>
</dbReference>
<feature type="transmembrane region" description="Helical" evidence="7">
    <location>
        <begin position="268"/>
        <end position="289"/>
    </location>
</feature>
<evidence type="ECO:0000313" key="10">
    <source>
        <dbReference type="Proteomes" id="UP000181980"/>
    </source>
</evidence>
<gene>
    <name evidence="9" type="ORF">SAMN04488561_5341</name>
</gene>
<dbReference type="InterPro" id="IPR036259">
    <property type="entry name" value="MFS_trans_sf"/>
</dbReference>
<evidence type="ECO:0000256" key="1">
    <source>
        <dbReference type="ARBA" id="ARBA00004651"/>
    </source>
</evidence>
<dbReference type="Pfam" id="PF07690">
    <property type="entry name" value="MFS_1"/>
    <property type="match status" value="1"/>
</dbReference>
<dbReference type="CDD" id="cd17321">
    <property type="entry name" value="MFS_MMR_MDR_like"/>
    <property type="match status" value="1"/>
</dbReference>
<dbReference type="PANTHER" id="PTHR42718:SF47">
    <property type="entry name" value="METHYL VIOLOGEN RESISTANCE PROTEIN SMVA"/>
    <property type="match status" value="1"/>
</dbReference>
<dbReference type="RefSeq" id="WP_069108888.1">
    <property type="nucleotide sequence ID" value="NZ_FNUC01000004.1"/>
</dbReference>
<evidence type="ECO:0000259" key="8">
    <source>
        <dbReference type="PROSITE" id="PS50850"/>
    </source>
</evidence>
<dbReference type="SUPFAM" id="SSF103473">
    <property type="entry name" value="MFS general substrate transporter"/>
    <property type="match status" value="1"/>
</dbReference>
<feature type="transmembrane region" description="Helical" evidence="7">
    <location>
        <begin position="81"/>
        <end position="100"/>
    </location>
</feature>
<dbReference type="PANTHER" id="PTHR42718">
    <property type="entry name" value="MAJOR FACILITATOR SUPERFAMILY MULTIDRUG TRANSPORTER MFSC"/>
    <property type="match status" value="1"/>
</dbReference>
<dbReference type="PROSITE" id="PS50850">
    <property type="entry name" value="MFS"/>
    <property type="match status" value="1"/>
</dbReference>
<feature type="transmembrane region" description="Helical" evidence="7">
    <location>
        <begin position="471"/>
        <end position="495"/>
    </location>
</feature>
<proteinExistence type="predicted"/>
<dbReference type="Proteomes" id="UP000181980">
    <property type="component" value="Unassembled WGS sequence"/>
</dbReference>
<evidence type="ECO:0000313" key="9">
    <source>
        <dbReference type="EMBL" id="SEF16326.1"/>
    </source>
</evidence>
<feature type="transmembrane region" description="Helical" evidence="7">
    <location>
        <begin position="106"/>
        <end position="127"/>
    </location>
</feature>
<evidence type="ECO:0000256" key="7">
    <source>
        <dbReference type="SAM" id="Phobius"/>
    </source>
</evidence>
<dbReference type="STRING" id="561176.SAMN04488561_5341"/>
<evidence type="ECO:0000256" key="4">
    <source>
        <dbReference type="ARBA" id="ARBA00022692"/>
    </source>
</evidence>
<dbReference type="OrthoDB" id="5178021at2"/>
<comment type="subcellular location">
    <subcellularLocation>
        <location evidence="1">Cell membrane</location>
        <topology evidence="1">Multi-pass membrane protein</topology>
    </subcellularLocation>
</comment>
<keyword evidence="2" id="KW-0813">Transport</keyword>
<sequence>MDGGTERAGARAWLGLAVLVLPTLMLGLDLTVLYMALPHLGAELGATSTQLLWMTDVYGFMVAGLLITMGTVGDRIGRRRLLLIGATGFAAASVVAAYSTSAEMLIGARVLLGIAGATLMPSTLSLLRTLFAQPRQRSLAIGVWLIAFSVGGVTGPAIGGVLLEHFWWGSVFLLAVPVMVLLLLTGPVLLPEARDPDPGRVDLVSVVLSLAAVLSVVYGLKETARDGAGALPLALIAAGVLIAVVFVRRQLRLPDPLLDLALFARRRFTAATVALMLTMPVMYSFGFYFTQHLQLVEGLSPSEAGLWFLPLGAATVVASLAAPVLAGRFRPATVIVVGLVVAVAGFGLISRLEPGSGLTLLIVGGVLVSLGVNALGTLGTDIVVSSAPPERVGSASAVSETSNEFGAAMGIAVGGSVGAAIYSGRIADELPSGVTGAAADTVRDSFAGAFAVAPDLPAPVAEALLAAAREAFLAGLTTVTTLSAVAVAGIGVLVATTLRHVPPIGQETPEPEDRAASTA</sequence>
<accession>A0A1H5PRE8</accession>
<protein>
    <submittedName>
        <fullName evidence="9">MFS transporter, DHA2 family, multidrug resistance protein</fullName>
    </submittedName>
</protein>
<feature type="transmembrane region" description="Helical" evidence="7">
    <location>
        <begin position="12"/>
        <end position="37"/>
    </location>
</feature>
<feature type="domain" description="Major facilitator superfamily (MFS) profile" evidence="8">
    <location>
        <begin position="15"/>
        <end position="486"/>
    </location>
</feature>
<name>A0A1H5PRE8_9ACTN</name>
<dbReference type="AlphaFoldDB" id="A0A1H5PRE8"/>
<evidence type="ECO:0000256" key="5">
    <source>
        <dbReference type="ARBA" id="ARBA00022989"/>
    </source>
</evidence>
<dbReference type="Gene3D" id="1.20.1720.10">
    <property type="entry name" value="Multidrug resistance protein D"/>
    <property type="match status" value="1"/>
</dbReference>
<keyword evidence="3" id="KW-1003">Cell membrane</keyword>
<dbReference type="GO" id="GO:0005886">
    <property type="term" value="C:plasma membrane"/>
    <property type="evidence" value="ECO:0007669"/>
    <property type="project" value="UniProtKB-SubCell"/>
</dbReference>
<keyword evidence="6 7" id="KW-0472">Membrane</keyword>
<dbReference type="EMBL" id="FNUC01000004">
    <property type="protein sequence ID" value="SEF16326.1"/>
    <property type="molecule type" value="Genomic_DNA"/>
</dbReference>
<evidence type="ECO:0000256" key="3">
    <source>
        <dbReference type="ARBA" id="ARBA00022475"/>
    </source>
</evidence>
<feature type="transmembrane region" description="Helical" evidence="7">
    <location>
        <begin position="332"/>
        <end position="352"/>
    </location>
</feature>
<feature type="transmembrane region" description="Helical" evidence="7">
    <location>
        <begin position="304"/>
        <end position="325"/>
    </location>
</feature>
<feature type="transmembrane region" description="Helical" evidence="7">
    <location>
        <begin position="227"/>
        <end position="247"/>
    </location>
</feature>
<dbReference type="GO" id="GO:0022857">
    <property type="term" value="F:transmembrane transporter activity"/>
    <property type="evidence" value="ECO:0007669"/>
    <property type="project" value="InterPro"/>
</dbReference>
<reference evidence="10" key="1">
    <citation type="submission" date="2016-10" db="EMBL/GenBank/DDBJ databases">
        <authorList>
            <person name="Varghese N."/>
            <person name="Submissions S."/>
        </authorList>
    </citation>
    <scope>NUCLEOTIDE SEQUENCE [LARGE SCALE GENOMIC DNA]</scope>
    <source>
        <strain evidence="10">DSM 45237</strain>
    </source>
</reference>